<accession>A0A9P9E7W8</accession>
<comment type="caution">
    <text evidence="2">The sequence shown here is derived from an EMBL/GenBank/DDBJ whole genome shotgun (WGS) entry which is preliminary data.</text>
</comment>
<feature type="domain" description="Heterokaryon incompatibility" evidence="1">
    <location>
        <begin position="214"/>
        <end position="403"/>
    </location>
</feature>
<gene>
    <name evidence="2" type="ORF">EDB81DRAFT_113333</name>
</gene>
<dbReference type="Pfam" id="PF06985">
    <property type="entry name" value="HET"/>
    <property type="match status" value="1"/>
</dbReference>
<dbReference type="OrthoDB" id="3486565at2759"/>
<proteinExistence type="predicted"/>
<evidence type="ECO:0000313" key="3">
    <source>
        <dbReference type="Proteomes" id="UP000738349"/>
    </source>
</evidence>
<protein>
    <submittedName>
        <fullName evidence="2">Heterokaryon incompatibility protein-domain-containing protein</fullName>
    </submittedName>
</protein>
<reference evidence="2" key="1">
    <citation type="journal article" date="2021" name="Nat. Commun.">
        <title>Genetic determinants of endophytism in the Arabidopsis root mycobiome.</title>
        <authorList>
            <person name="Mesny F."/>
            <person name="Miyauchi S."/>
            <person name="Thiergart T."/>
            <person name="Pickel B."/>
            <person name="Atanasova L."/>
            <person name="Karlsson M."/>
            <person name="Huettel B."/>
            <person name="Barry K.W."/>
            <person name="Haridas S."/>
            <person name="Chen C."/>
            <person name="Bauer D."/>
            <person name="Andreopoulos W."/>
            <person name="Pangilinan J."/>
            <person name="LaButti K."/>
            <person name="Riley R."/>
            <person name="Lipzen A."/>
            <person name="Clum A."/>
            <person name="Drula E."/>
            <person name="Henrissat B."/>
            <person name="Kohler A."/>
            <person name="Grigoriev I.V."/>
            <person name="Martin F.M."/>
            <person name="Hacquard S."/>
        </authorList>
    </citation>
    <scope>NUCLEOTIDE SEQUENCE</scope>
    <source>
        <strain evidence="2">MPI-CAGE-AT-0147</strain>
    </source>
</reference>
<evidence type="ECO:0000259" key="1">
    <source>
        <dbReference type="Pfam" id="PF06985"/>
    </source>
</evidence>
<keyword evidence="3" id="KW-1185">Reference proteome</keyword>
<evidence type="ECO:0000313" key="2">
    <source>
        <dbReference type="EMBL" id="KAH7132718.1"/>
    </source>
</evidence>
<name>A0A9P9E7W8_9HYPO</name>
<organism evidence="2 3">
    <name type="scientific">Dactylonectria macrodidyma</name>
    <dbReference type="NCBI Taxonomy" id="307937"/>
    <lineage>
        <taxon>Eukaryota</taxon>
        <taxon>Fungi</taxon>
        <taxon>Dikarya</taxon>
        <taxon>Ascomycota</taxon>
        <taxon>Pezizomycotina</taxon>
        <taxon>Sordariomycetes</taxon>
        <taxon>Hypocreomycetidae</taxon>
        <taxon>Hypocreales</taxon>
        <taxon>Nectriaceae</taxon>
        <taxon>Dactylonectria</taxon>
    </lineage>
</organism>
<sequence>MSSGSESSPMGPGLTPGLLQCPNCSPRKRRNDLAPSPISFQGGGYSFFGAVAKLQESECDQCAVIASGVLHFARMFRSSGDASPDNISVECDSLQKRWDWGARPDPPFPDEVGISFRFIDMPERGKIQLQVVASSNAFNHSRDLKAQTEESLTVIEGWVEKCLKSHGNRCSYKGAANLPSRLLEINKQEVRLVETENLKAHHWSLRRPPKALHYIALSHCWGCEATNTKTMASNIASMLKGIPVNTLPKSFQDAIVITLRLGYHLLWIDSLCIIQDDDDDWQRESARMADIYENAVLTIAATRSPDGHGGCFSTVYESPYIWRRMRRFQPTGSNDDTEQPVLVHHPDLWRPFEAKRDKFARWFVLRPGHDIRDLSHKGNYGENATDVVTVGYPLLSRAWFFQERLLSSRVVHFGYTELSWECCSTFWLRSFGAEFRREDDRQRHSQHERYPIEKTRRMFISLITDTSSSQYSRSNQHGITNPLFSPKDFYAFRYERFCLSVRKVLLKLWDSTPQIFAPPCKITALGDYPIRKRNCTSCWSGLTPSGSL</sequence>
<dbReference type="EMBL" id="JAGMUV010000016">
    <property type="protein sequence ID" value="KAH7132718.1"/>
    <property type="molecule type" value="Genomic_DNA"/>
</dbReference>
<dbReference type="PANTHER" id="PTHR33112:SF9">
    <property type="entry name" value="HETEROKARYON INCOMPATIBILITY DOMAIN-CONTAINING PROTEIN"/>
    <property type="match status" value="1"/>
</dbReference>
<dbReference type="InterPro" id="IPR010730">
    <property type="entry name" value="HET"/>
</dbReference>
<dbReference type="AlphaFoldDB" id="A0A9P9E7W8"/>
<dbReference type="Proteomes" id="UP000738349">
    <property type="component" value="Unassembled WGS sequence"/>
</dbReference>
<dbReference type="PANTHER" id="PTHR33112">
    <property type="entry name" value="DOMAIN PROTEIN, PUTATIVE-RELATED"/>
    <property type="match status" value="1"/>
</dbReference>